<comment type="caution">
    <text evidence="2">The sequence shown here is derived from an EMBL/GenBank/DDBJ whole genome shotgun (WGS) entry which is preliminary data.</text>
</comment>
<proteinExistence type="predicted"/>
<dbReference type="CDD" id="cd06171">
    <property type="entry name" value="Sigma70_r4"/>
    <property type="match status" value="1"/>
</dbReference>
<dbReference type="RefSeq" id="WP_132746356.1">
    <property type="nucleotide sequence ID" value="NZ_SLXK01000015.1"/>
</dbReference>
<protein>
    <submittedName>
        <fullName evidence="2">RNA polymerase sigma factor (Sigma-70 family)</fullName>
    </submittedName>
</protein>
<dbReference type="OrthoDB" id="2470088at2"/>
<dbReference type="SUPFAM" id="SSF88659">
    <property type="entry name" value="Sigma3 and sigma4 domains of RNA polymerase sigma factors"/>
    <property type="match status" value="1"/>
</dbReference>
<dbReference type="Gene3D" id="1.10.10.10">
    <property type="entry name" value="Winged helix-like DNA-binding domain superfamily/Winged helix DNA-binding domain"/>
    <property type="match status" value="1"/>
</dbReference>
<dbReference type="EMBL" id="SLXK01000015">
    <property type="protein sequence ID" value="TCP28878.1"/>
    <property type="molecule type" value="Genomic_DNA"/>
</dbReference>
<dbReference type="Proteomes" id="UP000295416">
    <property type="component" value="Unassembled WGS sequence"/>
</dbReference>
<dbReference type="Pfam" id="PF08281">
    <property type="entry name" value="Sigma70_r4_2"/>
    <property type="match status" value="1"/>
</dbReference>
<sequence length="103" mass="12309">MYFFIAILCTFTLQNTTTKDFDPDKDLIKKETYRELMDTLNHLKPFYRLVIILRGFNELSIQDTASILGWKESRVKTAYHRGLRQLEYHYRKAGKTLEKTIPF</sequence>
<dbReference type="InterPro" id="IPR036388">
    <property type="entry name" value="WH-like_DNA-bd_sf"/>
</dbReference>
<evidence type="ECO:0000313" key="3">
    <source>
        <dbReference type="Proteomes" id="UP000295416"/>
    </source>
</evidence>
<dbReference type="GO" id="GO:0016987">
    <property type="term" value="F:sigma factor activity"/>
    <property type="evidence" value="ECO:0007669"/>
    <property type="project" value="InterPro"/>
</dbReference>
<organism evidence="2 3">
    <name type="scientific">Scopulibacillus darangshiensis</name>
    <dbReference type="NCBI Taxonomy" id="442528"/>
    <lineage>
        <taxon>Bacteria</taxon>
        <taxon>Bacillati</taxon>
        <taxon>Bacillota</taxon>
        <taxon>Bacilli</taxon>
        <taxon>Bacillales</taxon>
        <taxon>Sporolactobacillaceae</taxon>
        <taxon>Scopulibacillus</taxon>
    </lineage>
</organism>
<dbReference type="GO" id="GO:0003677">
    <property type="term" value="F:DNA binding"/>
    <property type="evidence" value="ECO:0007669"/>
    <property type="project" value="InterPro"/>
</dbReference>
<dbReference type="InterPro" id="IPR013249">
    <property type="entry name" value="RNA_pol_sigma70_r4_t2"/>
</dbReference>
<dbReference type="GO" id="GO:0006352">
    <property type="term" value="P:DNA-templated transcription initiation"/>
    <property type="evidence" value="ECO:0007669"/>
    <property type="project" value="InterPro"/>
</dbReference>
<evidence type="ECO:0000313" key="2">
    <source>
        <dbReference type="EMBL" id="TCP28878.1"/>
    </source>
</evidence>
<evidence type="ECO:0000259" key="1">
    <source>
        <dbReference type="Pfam" id="PF08281"/>
    </source>
</evidence>
<keyword evidence="3" id="KW-1185">Reference proteome</keyword>
<accession>A0A4R2P415</accession>
<gene>
    <name evidence="2" type="ORF">EV207_115115</name>
</gene>
<dbReference type="InterPro" id="IPR013324">
    <property type="entry name" value="RNA_pol_sigma_r3/r4-like"/>
</dbReference>
<reference evidence="2 3" key="1">
    <citation type="submission" date="2019-03" db="EMBL/GenBank/DDBJ databases">
        <title>Genomic Encyclopedia of Type Strains, Phase IV (KMG-IV): sequencing the most valuable type-strain genomes for metagenomic binning, comparative biology and taxonomic classification.</title>
        <authorList>
            <person name="Goeker M."/>
        </authorList>
    </citation>
    <scope>NUCLEOTIDE SEQUENCE [LARGE SCALE GENOMIC DNA]</scope>
    <source>
        <strain evidence="2 3">DSM 19377</strain>
    </source>
</reference>
<feature type="domain" description="RNA polymerase sigma factor 70 region 4 type 2" evidence="1">
    <location>
        <begin position="34"/>
        <end position="86"/>
    </location>
</feature>
<dbReference type="AlphaFoldDB" id="A0A4R2P415"/>
<name>A0A4R2P415_9BACL</name>